<evidence type="ECO:0000313" key="7">
    <source>
        <dbReference type="Proteomes" id="UP000199496"/>
    </source>
</evidence>
<keyword evidence="3" id="KW-0812">Transmembrane</keyword>
<sequence>MRRLALGTALWALMAPGAAHALGLGEIEARSALNQPLRAEIQLLSVQQGEIQDLVIRLAPEALFQRMGMDRSHVLSDLQFEPITTPDGRHVVRVTSRNPVREPFLNFLIEASWPGGRLVREYTILLDPPTRFEQSQAPARTPTEAPPALAAPSRPTTPAPPPTRYRVRPGDTMWDLGARLRPDPDISVEQMMMALLQANPEAFADNNINNLLSGSVLRVPDRDDITALTAAAARREVAAQHRLWQEYRTRTVADQPPSPQRPATPDTAATVPAPQPLATATETTGRLEILADSGGVDATGAADLKQELALLRETSESRRQESLELRERVHELEALLERQSRLLALNNQQLAQLQEQLARNEAAILSGTPHITPEPLSSPAAPQAPASPPSATSPESDGWMADLLRNPALLVGGGFGILLVLALIMLTLRRLRDRADDDRAITTDALPLTDRQPASPPTPAPGAGPTTGTVVAGAGLMAAAAPPAEAEQIATDDPPATSSTEPEATLPVRVDQDDIAPIEAEAEESWDKVTPDEVIAEADVYMGYGLYQQAADLLEAALEYAPERISYQFKLAESHFGSGDQAAFDQTAARFLEQKGDQPSALWDRIVTMGQELSPDNPLYHQAGAAPAPNPFAPAGDDDDVIVDVSQLETSLSEPAPPPDDRVRLDKETVAEEPSAEPKADSIQKPDTDPIFDLEDLEFPDSTAPDHSPEKVKEEDDTLQAALEDLGWAESDTVRKELSADADRTPSGPVADGAEKPQDKDDMARLRLPEDEMTQSDLRPLDQDDDIMIDDFVLDDEVSTKLDLARAYIEMGDQEGARATLADVLEEGDALQQQQARELLQQIR</sequence>
<organism evidence="6 7">
    <name type="scientific">Ectothiorhodospira magna</name>
    <dbReference type="NCBI Taxonomy" id="867345"/>
    <lineage>
        <taxon>Bacteria</taxon>
        <taxon>Pseudomonadati</taxon>
        <taxon>Pseudomonadota</taxon>
        <taxon>Gammaproteobacteria</taxon>
        <taxon>Chromatiales</taxon>
        <taxon>Ectothiorhodospiraceae</taxon>
        <taxon>Ectothiorhodospira</taxon>
    </lineage>
</organism>
<dbReference type="Proteomes" id="UP000199496">
    <property type="component" value="Unassembled WGS sequence"/>
</dbReference>
<dbReference type="CDD" id="cd00118">
    <property type="entry name" value="LysM"/>
    <property type="match status" value="1"/>
</dbReference>
<dbReference type="NCBIfam" id="TIGR03504">
    <property type="entry name" value="FimV_Cterm"/>
    <property type="match status" value="1"/>
</dbReference>
<feature type="chain" id="PRO_5011663340" evidence="4">
    <location>
        <begin position="22"/>
        <end position="844"/>
    </location>
</feature>
<feature type="compositionally biased region" description="Low complexity" evidence="2">
    <location>
        <begin position="463"/>
        <end position="491"/>
    </location>
</feature>
<keyword evidence="4" id="KW-0732">Signal</keyword>
<feature type="region of interest" description="Disordered" evidence="2">
    <location>
        <begin position="669"/>
        <end position="761"/>
    </location>
</feature>
<dbReference type="RefSeq" id="WP_143339638.1">
    <property type="nucleotide sequence ID" value="NZ_FOFO01000003.1"/>
</dbReference>
<gene>
    <name evidence="6" type="ORF">SAMN05421693_10347</name>
</gene>
<dbReference type="SUPFAM" id="SSF48452">
    <property type="entry name" value="TPR-like"/>
    <property type="match status" value="1"/>
</dbReference>
<dbReference type="NCBIfam" id="TIGR03505">
    <property type="entry name" value="FimV_core"/>
    <property type="match status" value="1"/>
</dbReference>
<dbReference type="STRING" id="867345.SAMN05421693_10347"/>
<accession>A0A1H8ZSV3</accession>
<feature type="compositionally biased region" description="Acidic residues" evidence="2">
    <location>
        <begin position="690"/>
        <end position="699"/>
    </location>
</feature>
<evidence type="ECO:0000256" key="4">
    <source>
        <dbReference type="SAM" id="SignalP"/>
    </source>
</evidence>
<evidence type="ECO:0000259" key="5">
    <source>
        <dbReference type="PROSITE" id="PS51782"/>
    </source>
</evidence>
<feature type="transmembrane region" description="Helical" evidence="3">
    <location>
        <begin position="408"/>
        <end position="428"/>
    </location>
</feature>
<feature type="compositionally biased region" description="Basic and acidic residues" evidence="2">
    <location>
        <begin position="732"/>
        <end position="744"/>
    </location>
</feature>
<dbReference type="InterPro" id="IPR020012">
    <property type="entry name" value="LysM_FimV"/>
</dbReference>
<feature type="region of interest" description="Disordered" evidence="2">
    <location>
        <begin position="443"/>
        <end position="512"/>
    </location>
</feature>
<evidence type="ECO:0000256" key="3">
    <source>
        <dbReference type="SAM" id="Phobius"/>
    </source>
</evidence>
<reference evidence="6 7" key="1">
    <citation type="submission" date="2016-10" db="EMBL/GenBank/DDBJ databases">
        <authorList>
            <person name="de Groot N.N."/>
        </authorList>
    </citation>
    <scope>NUCLEOTIDE SEQUENCE [LARGE SCALE GENOMIC DNA]</scope>
    <source>
        <strain evidence="6 7">B7-7</strain>
    </source>
</reference>
<dbReference type="Gene3D" id="1.25.40.10">
    <property type="entry name" value="Tetratricopeptide repeat domain"/>
    <property type="match status" value="1"/>
</dbReference>
<dbReference type="PROSITE" id="PS51782">
    <property type="entry name" value="LYSM"/>
    <property type="match status" value="1"/>
</dbReference>
<feature type="coiled-coil region" evidence="1">
    <location>
        <begin position="301"/>
        <end position="363"/>
    </location>
</feature>
<dbReference type="Pfam" id="PF25800">
    <property type="entry name" value="FimV_N"/>
    <property type="match status" value="1"/>
</dbReference>
<dbReference type="Gene3D" id="3.10.350.10">
    <property type="entry name" value="LysM domain"/>
    <property type="match status" value="1"/>
</dbReference>
<dbReference type="InterPro" id="IPR057840">
    <property type="entry name" value="FimV_N"/>
</dbReference>
<feature type="region of interest" description="Disordered" evidence="2">
    <location>
        <begin position="250"/>
        <end position="276"/>
    </location>
</feature>
<keyword evidence="7" id="KW-1185">Reference proteome</keyword>
<evidence type="ECO:0000256" key="1">
    <source>
        <dbReference type="SAM" id="Coils"/>
    </source>
</evidence>
<name>A0A1H8ZSV3_9GAMM</name>
<feature type="compositionally biased region" description="Low complexity" evidence="2">
    <location>
        <begin position="137"/>
        <end position="154"/>
    </location>
</feature>
<protein>
    <submittedName>
        <fullName evidence="6">Pilus assembly protein FimV</fullName>
    </submittedName>
</protein>
<dbReference type="Gene3D" id="1.20.58.2200">
    <property type="match status" value="1"/>
</dbReference>
<feature type="signal peptide" evidence="4">
    <location>
        <begin position="1"/>
        <end position="21"/>
    </location>
</feature>
<evidence type="ECO:0000256" key="2">
    <source>
        <dbReference type="SAM" id="MobiDB-lite"/>
    </source>
</evidence>
<dbReference type="InterPro" id="IPR018392">
    <property type="entry name" value="LysM"/>
</dbReference>
<feature type="region of interest" description="Disordered" evidence="2">
    <location>
        <begin position="614"/>
        <end position="639"/>
    </location>
</feature>
<feature type="domain" description="LysM" evidence="5">
    <location>
        <begin position="163"/>
        <end position="219"/>
    </location>
</feature>
<keyword evidence="3" id="KW-0472">Membrane</keyword>
<dbReference type="OrthoDB" id="5298707at2"/>
<dbReference type="InterPro" id="IPR020011">
    <property type="entry name" value="FimV_C"/>
</dbReference>
<feature type="region of interest" description="Disordered" evidence="2">
    <location>
        <begin position="131"/>
        <end position="170"/>
    </location>
</feature>
<evidence type="ECO:0000313" key="6">
    <source>
        <dbReference type="EMBL" id="SEP67549.1"/>
    </source>
</evidence>
<proteinExistence type="predicted"/>
<feature type="compositionally biased region" description="Low complexity" evidence="2">
    <location>
        <begin position="263"/>
        <end position="272"/>
    </location>
</feature>
<dbReference type="InterPro" id="IPR036779">
    <property type="entry name" value="LysM_dom_sf"/>
</dbReference>
<dbReference type="AlphaFoldDB" id="A0A1H8ZSV3"/>
<feature type="region of interest" description="Disordered" evidence="2">
    <location>
        <begin position="368"/>
        <end position="398"/>
    </location>
</feature>
<keyword evidence="1" id="KW-0175">Coiled coil</keyword>
<dbReference type="EMBL" id="FOFO01000003">
    <property type="protein sequence ID" value="SEP67549.1"/>
    <property type="molecule type" value="Genomic_DNA"/>
</dbReference>
<dbReference type="InterPro" id="IPR011990">
    <property type="entry name" value="TPR-like_helical_dom_sf"/>
</dbReference>
<feature type="compositionally biased region" description="Low complexity" evidence="2">
    <location>
        <begin position="373"/>
        <end position="396"/>
    </location>
</feature>
<feature type="compositionally biased region" description="Basic and acidic residues" evidence="2">
    <location>
        <begin position="669"/>
        <end position="688"/>
    </location>
</feature>
<keyword evidence="3" id="KW-1133">Transmembrane helix</keyword>
<dbReference type="InterPro" id="IPR038440">
    <property type="entry name" value="FimV_C_sf"/>
</dbReference>